<dbReference type="Gene3D" id="3.20.20.80">
    <property type="entry name" value="Glycosidases"/>
    <property type="match status" value="1"/>
</dbReference>
<organism evidence="4 5">
    <name type="scientific">Aphanizomenon flos-aquae WA102</name>
    <dbReference type="NCBI Taxonomy" id="1710896"/>
    <lineage>
        <taxon>Bacteria</taxon>
        <taxon>Bacillati</taxon>
        <taxon>Cyanobacteriota</taxon>
        <taxon>Cyanophyceae</taxon>
        <taxon>Nostocales</taxon>
        <taxon>Aphanizomenonaceae</taxon>
        <taxon>Aphanizomenon</taxon>
    </lineage>
</organism>
<name>A0A1B7X6A5_APHFL</name>
<dbReference type="InterPro" id="IPR017853">
    <property type="entry name" value="GH"/>
</dbReference>
<dbReference type="GO" id="GO:0004563">
    <property type="term" value="F:beta-N-acetylhexosaminidase activity"/>
    <property type="evidence" value="ECO:0007669"/>
    <property type="project" value="UniProtKB-ARBA"/>
</dbReference>
<reference evidence="4 5" key="1">
    <citation type="submission" date="2015-09" db="EMBL/GenBank/DDBJ databases">
        <title>Aphanizomenon flos-aquae WA102.</title>
        <authorList>
            <person name="Driscoll C."/>
        </authorList>
    </citation>
    <scope>NUCLEOTIDE SEQUENCE [LARGE SCALE GENOMIC DNA]</scope>
    <source>
        <strain evidence="4">WA102</strain>
    </source>
</reference>
<evidence type="ECO:0000313" key="4">
    <source>
        <dbReference type="EMBL" id="OBQ44884.1"/>
    </source>
</evidence>
<evidence type="ECO:0000256" key="1">
    <source>
        <dbReference type="ARBA" id="ARBA00006285"/>
    </source>
</evidence>
<dbReference type="SUPFAM" id="SSF51445">
    <property type="entry name" value="(Trans)glycosidases"/>
    <property type="match status" value="1"/>
</dbReference>
<dbReference type="EMBL" id="LJOW01000012">
    <property type="protein sequence ID" value="OBQ44884.1"/>
    <property type="molecule type" value="Genomic_DNA"/>
</dbReference>
<dbReference type="AlphaFoldDB" id="A0A1B7X6A5"/>
<proteinExistence type="inferred from homology"/>
<dbReference type="GO" id="GO:0005975">
    <property type="term" value="P:carbohydrate metabolic process"/>
    <property type="evidence" value="ECO:0007669"/>
    <property type="project" value="InterPro"/>
</dbReference>
<feature type="domain" description="Glycoside hydrolase family 20 catalytic" evidence="3">
    <location>
        <begin position="1"/>
        <end position="75"/>
    </location>
</feature>
<gene>
    <name evidence="4" type="ORF">AN484_04445</name>
</gene>
<keyword evidence="2" id="KW-0378">Hydrolase</keyword>
<protein>
    <recommendedName>
        <fullName evidence="3">Glycoside hydrolase family 20 catalytic domain-containing protein</fullName>
    </recommendedName>
</protein>
<sequence>DEAAKGHWKKCTKCQKRIKDNGLKDEDELQSYAIKRMEKFISGKGRYLLGWDEILEGGLAPGARVMSWRGEQGGIDNRYTSGSHYRYQR</sequence>
<dbReference type="InterPro" id="IPR015883">
    <property type="entry name" value="Glyco_hydro_20_cat"/>
</dbReference>
<dbReference type="Pfam" id="PF00728">
    <property type="entry name" value="Glyco_hydro_20"/>
    <property type="match status" value="1"/>
</dbReference>
<dbReference type="PATRIC" id="fig|1710896.3.peg.2080"/>
<evidence type="ECO:0000313" key="5">
    <source>
        <dbReference type="Proteomes" id="UP000092093"/>
    </source>
</evidence>
<evidence type="ECO:0000256" key="2">
    <source>
        <dbReference type="ARBA" id="ARBA00022801"/>
    </source>
</evidence>
<dbReference type="Proteomes" id="UP000092093">
    <property type="component" value="Unassembled WGS sequence"/>
</dbReference>
<feature type="non-terminal residue" evidence="4">
    <location>
        <position position="1"/>
    </location>
</feature>
<comment type="similarity">
    <text evidence="1">Belongs to the glycosyl hydrolase 20 family.</text>
</comment>
<evidence type="ECO:0000259" key="3">
    <source>
        <dbReference type="Pfam" id="PF00728"/>
    </source>
</evidence>
<accession>A0A1B7X6A5</accession>
<comment type="caution">
    <text evidence="4">The sequence shown here is derived from an EMBL/GenBank/DDBJ whole genome shotgun (WGS) entry which is preliminary data.</text>
</comment>